<evidence type="ECO:0000313" key="1">
    <source>
        <dbReference type="EMBL" id="MFD0738418.1"/>
    </source>
</evidence>
<dbReference type="InterPro" id="IPR021352">
    <property type="entry name" value="DUF2971"/>
</dbReference>
<dbReference type="RefSeq" id="WP_386811342.1">
    <property type="nucleotide sequence ID" value="NZ_JBHTIH010000002.1"/>
</dbReference>
<evidence type="ECO:0000313" key="2">
    <source>
        <dbReference type="Proteomes" id="UP001597090"/>
    </source>
</evidence>
<accession>A0ABW2YMQ4</accession>
<dbReference type="EMBL" id="JBHTIH010000002">
    <property type="protein sequence ID" value="MFD0738418.1"/>
    <property type="molecule type" value="Genomic_DNA"/>
</dbReference>
<organism evidence="1 2">
    <name type="scientific">Lysobacter koreensis</name>
    <dbReference type="NCBI Taxonomy" id="266122"/>
    <lineage>
        <taxon>Bacteria</taxon>
        <taxon>Pseudomonadati</taxon>
        <taxon>Pseudomonadota</taxon>
        <taxon>Gammaproteobacteria</taxon>
        <taxon>Lysobacterales</taxon>
        <taxon>Lysobacteraceae</taxon>
        <taxon>Lysobacter</taxon>
    </lineage>
</organism>
<gene>
    <name evidence="1" type="ORF">ACFQZQ_03840</name>
</gene>
<dbReference type="Proteomes" id="UP001597090">
    <property type="component" value="Unassembled WGS sequence"/>
</dbReference>
<comment type="caution">
    <text evidence="1">The sequence shown here is derived from an EMBL/GenBank/DDBJ whole genome shotgun (WGS) entry which is preliminary data.</text>
</comment>
<sequence length="289" mass="32898">MDTPSHLYKYTSADTAKVVLSTGCLRWSSPEIFNDPAEFRRLPSFEPSLVDSIPQVPRLVVAAAAGDSTIDVERLCAPTRQLYDLVSWAISQGMKAEDFLDEHEEDRALDAIYHERLREFFGENFTKQARVLCLTANPLNPAMWANYAQSHAGCLLGFKHLPELSTPLQEAKRVTYHETAPLIGSGLDFLLYGDSKELRERTIDYICFAKKAEWQYEQEWRVITWRSNEGHSLHGDYPFFPDELESLTFGLRASDDDVNDLTALTRSKYPACSVFRVVSEHGELKRVRA</sequence>
<reference evidence="2" key="1">
    <citation type="journal article" date="2019" name="Int. J. Syst. Evol. Microbiol.">
        <title>The Global Catalogue of Microorganisms (GCM) 10K type strain sequencing project: providing services to taxonomists for standard genome sequencing and annotation.</title>
        <authorList>
            <consortium name="The Broad Institute Genomics Platform"/>
            <consortium name="The Broad Institute Genome Sequencing Center for Infectious Disease"/>
            <person name="Wu L."/>
            <person name="Ma J."/>
        </authorList>
    </citation>
    <scope>NUCLEOTIDE SEQUENCE [LARGE SCALE GENOMIC DNA]</scope>
    <source>
        <strain evidence="2">CCUG 55491</strain>
    </source>
</reference>
<dbReference type="Pfam" id="PF11185">
    <property type="entry name" value="DUF2971"/>
    <property type="match status" value="1"/>
</dbReference>
<proteinExistence type="predicted"/>
<keyword evidence="2" id="KW-1185">Reference proteome</keyword>
<name>A0ABW2YMQ4_9GAMM</name>
<protein>
    <submittedName>
        <fullName evidence="1">DUF2971 domain-containing protein</fullName>
    </submittedName>
</protein>